<accession>A0A4S8J0Q8</accession>
<name>A0A4S8J0Q8_MUSBA</name>
<proteinExistence type="predicted"/>
<gene>
    <name evidence="1" type="ORF">C4D60_Mb11t00610</name>
</gene>
<organism evidence="1 2">
    <name type="scientific">Musa balbisiana</name>
    <name type="common">Banana</name>
    <dbReference type="NCBI Taxonomy" id="52838"/>
    <lineage>
        <taxon>Eukaryota</taxon>
        <taxon>Viridiplantae</taxon>
        <taxon>Streptophyta</taxon>
        <taxon>Embryophyta</taxon>
        <taxon>Tracheophyta</taxon>
        <taxon>Spermatophyta</taxon>
        <taxon>Magnoliopsida</taxon>
        <taxon>Liliopsida</taxon>
        <taxon>Zingiberales</taxon>
        <taxon>Musaceae</taxon>
        <taxon>Musa</taxon>
    </lineage>
</organism>
<evidence type="ECO:0000313" key="1">
    <source>
        <dbReference type="EMBL" id="THU54870.1"/>
    </source>
</evidence>
<dbReference type="Proteomes" id="UP000317650">
    <property type="component" value="Chromosome 11"/>
</dbReference>
<comment type="caution">
    <text evidence="1">The sequence shown here is derived from an EMBL/GenBank/DDBJ whole genome shotgun (WGS) entry which is preliminary data.</text>
</comment>
<reference evidence="1 2" key="1">
    <citation type="journal article" date="2019" name="Nat. Plants">
        <title>Genome sequencing of Musa balbisiana reveals subgenome evolution and function divergence in polyploid bananas.</title>
        <authorList>
            <person name="Yao X."/>
        </authorList>
    </citation>
    <scope>NUCLEOTIDE SEQUENCE [LARGE SCALE GENOMIC DNA]</scope>
    <source>
        <strain evidence="2">cv. DH-PKW</strain>
        <tissue evidence="1">Leaves</tissue>
    </source>
</reference>
<evidence type="ECO:0000313" key="2">
    <source>
        <dbReference type="Proteomes" id="UP000317650"/>
    </source>
</evidence>
<dbReference type="EMBL" id="PYDT01000007">
    <property type="protein sequence ID" value="THU54870.1"/>
    <property type="molecule type" value="Genomic_DNA"/>
</dbReference>
<protein>
    <submittedName>
        <fullName evidence="1">Uncharacterized protein</fullName>
    </submittedName>
</protein>
<sequence length="87" mass="9564">METGEGPYRCVPTIVVDNSPIRVPVLHFSHRSFLDSGCIIFSIAKHGKEECVALGGGADWASKTGVAHDVDDNTRKIEEVRALRRED</sequence>
<dbReference type="AlphaFoldDB" id="A0A4S8J0Q8"/>
<keyword evidence="2" id="KW-1185">Reference proteome</keyword>